<dbReference type="RefSeq" id="XP_064656312.1">
    <property type="nucleotide sequence ID" value="XM_064805207.1"/>
</dbReference>
<keyword evidence="2" id="KW-1185">Reference proteome</keyword>
<organism evidence="1 2">
    <name type="scientific">Saxophila tyrrhenica</name>
    <dbReference type="NCBI Taxonomy" id="1690608"/>
    <lineage>
        <taxon>Eukaryota</taxon>
        <taxon>Fungi</taxon>
        <taxon>Dikarya</taxon>
        <taxon>Ascomycota</taxon>
        <taxon>Pezizomycotina</taxon>
        <taxon>Dothideomycetes</taxon>
        <taxon>Dothideomycetidae</taxon>
        <taxon>Mycosphaerellales</taxon>
        <taxon>Extremaceae</taxon>
        <taxon>Saxophila</taxon>
    </lineage>
</organism>
<reference evidence="1 2" key="1">
    <citation type="submission" date="2023-08" db="EMBL/GenBank/DDBJ databases">
        <title>Black Yeasts Isolated from many extreme environments.</title>
        <authorList>
            <person name="Coleine C."/>
            <person name="Stajich J.E."/>
            <person name="Selbmann L."/>
        </authorList>
    </citation>
    <scope>NUCLEOTIDE SEQUENCE [LARGE SCALE GENOMIC DNA]</scope>
    <source>
        <strain evidence="1 2">CCFEE 5935</strain>
    </source>
</reference>
<gene>
    <name evidence="1" type="ORF">LTR77_007973</name>
</gene>
<proteinExistence type="predicted"/>
<sequence length="104" mass="11305">MAASLHSRVTDFLLSSLNIHVSGGSGPYREGPIDVYVPFHQAYTRPPERSPPPIAFSLANSFPGGSMRTVESTASPAGEGIVFDIDLITTWRLKNSMAAYEVFF</sequence>
<comment type="caution">
    <text evidence="1">The sequence shown here is derived from an EMBL/GenBank/DDBJ whole genome shotgun (WGS) entry which is preliminary data.</text>
</comment>
<dbReference type="GeneID" id="89929307"/>
<dbReference type="AlphaFoldDB" id="A0AAV9P1E7"/>
<evidence type="ECO:0000313" key="2">
    <source>
        <dbReference type="Proteomes" id="UP001337655"/>
    </source>
</evidence>
<dbReference type="Proteomes" id="UP001337655">
    <property type="component" value="Unassembled WGS sequence"/>
</dbReference>
<name>A0AAV9P1E7_9PEZI</name>
<accession>A0AAV9P1E7</accession>
<evidence type="ECO:0000313" key="1">
    <source>
        <dbReference type="EMBL" id="KAK5166430.1"/>
    </source>
</evidence>
<protein>
    <submittedName>
        <fullName evidence="1">Uncharacterized protein</fullName>
    </submittedName>
</protein>
<dbReference type="EMBL" id="JAVRRT010000013">
    <property type="protein sequence ID" value="KAK5166430.1"/>
    <property type="molecule type" value="Genomic_DNA"/>
</dbReference>